<keyword evidence="3" id="KW-1185">Reference proteome</keyword>
<protein>
    <submittedName>
        <fullName evidence="2">Uncharacterized protein</fullName>
    </submittedName>
</protein>
<comment type="caution">
    <text evidence="2">The sequence shown here is derived from an EMBL/GenBank/DDBJ whole genome shotgun (WGS) entry which is preliminary data.</text>
</comment>
<dbReference type="RefSeq" id="WP_289723576.1">
    <property type="nucleotide sequence ID" value="NZ_JAUDUY010000001.1"/>
</dbReference>
<feature type="coiled-coil region" evidence="1">
    <location>
        <begin position="127"/>
        <end position="171"/>
    </location>
</feature>
<proteinExistence type="predicted"/>
<name>A0ABT7WBD0_9FLAO</name>
<organism evidence="2 3">
    <name type="scientific">Robiginitalea aurantiaca</name>
    <dbReference type="NCBI Taxonomy" id="3056915"/>
    <lineage>
        <taxon>Bacteria</taxon>
        <taxon>Pseudomonadati</taxon>
        <taxon>Bacteroidota</taxon>
        <taxon>Flavobacteriia</taxon>
        <taxon>Flavobacteriales</taxon>
        <taxon>Flavobacteriaceae</taxon>
        <taxon>Robiginitalea</taxon>
    </lineage>
</organism>
<keyword evidence="1" id="KW-0175">Coiled coil</keyword>
<accession>A0ABT7WBD0</accession>
<gene>
    <name evidence="2" type="ORF">QU605_01965</name>
</gene>
<dbReference type="EMBL" id="JAUDUY010000001">
    <property type="protein sequence ID" value="MDM9630217.1"/>
    <property type="molecule type" value="Genomic_DNA"/>
</dbReference>
<evidence type="ECO:0000256" key="1">
    <source>
        <dbReference type="SAM" id="Coils"/>
    </source>
</evidence>
<reference evidence="2" key="1">
    <citation type="submission" date="2023-06" db="EMBL/GenBank/DDBJ databases">
        <title>Robiginitalea aurantiacus sp. nov. and Algoriphagus sediminis sp. nov., isolated from coastal sediment.</title>
        <authorList>
            <person name="Zhou Z.Y."/>
            <person name="An J."/>
            <person name="Jia Y.W."/>
            <person name="Du Z.J."/>
        </authorList>
    </citation>
    <scope>NUCLEOTIDE SEQUENCE</scope>
    <source>
        <strain evidence="2">M39</strain>
    </source>
</reference>
<dbReference type="Proteomes" id="UP001174839">
    <property type="component" value="Unassembled WGS sequence"/>
</dbReference>
<sequence>MKKKMINTEVFQVTQYQISRALKFWDLLIKYLMLSGFKVGHKQYYGTVAIKEGIELPVRVREKCRRVRINDNKWGFSELVPTGTLIFKLDTLRSKEWEDTKNKPLEQKIPIIVKYLEKKVQEEIKLKAEIKRRNQVYEATKKAQEELQLRKQVEEKRLKDLISECENWNKANQLRNYINAVRISDFKKRFNSPLEKRNWLEWVNKKVDEIDPLMGG</sequence>
<evidence type="ECO:0000313" key="3">
    <source>
        <dbReference type="Proteomes" id="UP001174839"/>
    </source>
</evidence>
<evidence type="ECO:0000313" key="2">
    <source>
        <dbReference type="EMBL" id="MDM9630217.1"/>
    </source>
</evidence>